<reference evidence="12" key="1">
    <citation type="journal article" date="2019" name="Int. J. Syst. Evol. Microbiol.">
        <title>The Global Catalogue of Microorganisms (GCM) 10K type strain sequencing project: providing services to taxonomists for standard genome sequencing and annotation.</title>
        <authorList>
            <consortium name="The Broad Institute Genomics Platform"/>
            <consortium name="The Broad Institute Genome Sequencing Center for Infectious Disease"/>
            <person name="Wu L."/>
            <person name="Ma J."/>
        </authorList>
    </citation>
    <scope>NUCLEOTIDE SEQUENCE [LARGE SCALE GENOMIC DNA]</scope>
    <source>
        <strain evidence="12">CGMCC 1.15790</strain>
    </source>
</reference>
<dbReference type="Proteomes" id="UP001596143">
    <property type="component" value="Unassembled WGS sequence"/>
</dbReference>
<evidence type="ECO:0000256" key="9">
    <source>
        <dbReference type="ARBA" id="ARBA00022842"/>
    </source>
</evidence>
<dbReference type="RefSeq" id="WP_270897845.1">
    <property type="nucleotide sequence ID" value="NZ_JBHSPF010000024.1"/>
</dbReference>
<sequence length="158" mass="18214">MATFHFIVTSPEETLRFAKKIGEKLQSGDIITLDGGLGAGKTHFTKGIAAALHVTKTVNSPTFTIIKEYDGRLPLYHMDVYRIESEEADELGLEEYFEGKGVCVIEWAEKITEFLPKERLEIYIERHPTEERHFYLHAHGTRWKKLCEELEEDENISN</sequence>
<dbReference type="Pfam" id="PF02367">
    <property type="entry name" value="TsaE"/>
    <property type="match status" value="1"/>
</dbReference>
<evidence type="ECO:0000256" key="6">
    <source>
        <dbReference type="ARBA" id="ARBA00022723"/>
    </source>
</evidence>
<dbReference type="SUPFAM" id="SSF52540">
    <property type="entry name" value="P-loop containing nucleoside triphosphate hydrolases"/>
    <property type="match status" value="1"/>
</dbReference>
<keyword evidence="9" id="KW-0460">Magnesium</keyword>
<evidence type="ECO:0000256" key="1">
    <source>
        <dbReference type="ARBA" id="ARBA00004496"/>
    </source>
</evidence>
<keyword evidence="5" id="KW-0819">tRNA processing</keyword>
<evidence type="ECO:0000256" key="7">
    <source>
        <dbReference type="ARBA" id="ARBA00022741"/>
    </source>
</evidence>
<accession>A0ABW0U6W7</accession>
<evidence type="ECO:0000256" key="2">
    <source>
        <dbReference type="ARBA" id="ARBA00007599"/>
    </source>
</evidence>
<evidence type="ECO:0000313" key="12">
    <source>
        <dbReference type="Proteomes" id="UP001596143"/>
    </source>
</evidence>
<comment type="similarity">
    <text evidence="2">Belongs to the TsaE family.</text>
</comment>
<dbReference type="InterPro" id="IPR003442">
    <property type="entry name" value="T6A_TsaE"/>
</dbReference>
<keyword evidence="6" id="KW-0479">Metal-binding</keyword>
<protein>
    <recommendedName>
        <fullName evidence="3">tRNA threonylcarbamoyladenosine biosynthesis protein TsaE</fullName>
    </recommendedName>
    <alternativeName>
        <fullName evidence="10">t(6)A37 threonylcarbamoyladenosine biosynthesis protein TsaE</fullName>
    </alternativeName>
</protein>
<comment type="subcellular location">
    <subcellularLocation>
        <location evidence="1">Cytoplasm</location>
    </subcellularLocation>
</comment>
<dbReference type="PANTHER" id="PTHR33540:SF2">
    <property type="entry name" value="TRNA THREONYLCARBAMOYLADENOSINE BIOSYNTHESIS PROTEIN TSAE"/>
    <property type="match status" value="1"/>
</dbReference>
<comment type="caution">
    <text evidence="11">The sequence shown here is derived from an EMBL/GenBank/DDBJ whole genome shotgun (WGS) entry which is preliminary data.</text>
</comment>
<organism evidence="11 12">
    <name type="scientific">Aliibacillus thermotolerans</name>
    <dbReference type="NCBI Taxonomy" id="1834418"/>
    <lineage>
        <taxon>Bacteria</taxon>
        <taxon>Bacillati</taxon>
        <taxon>Bacillota</taxon>
        <taxon>Bacilli</taxon>
        <taxon>Bacillales</taxon>
        <taxon>Bacillaceae</taxon>
        <taxon>Aliibacillus</taxon>
    </lineage>
</organism>
<keyword evidence="4" id="KW-0963">Cytoplasm</keyword>
<evidence type="ECO:0000256" key="8">
    <source>
        <dbReference type="ARBA" id="ARBA00022840"/>
    </source>
</evidence>
<proteinExistence type="inferred from homology"/>
<dbReference type="PANTHER" id="PTHR33540">
    <property type="entry name" value="TRNA THREONYLCARBAMOYLADENOSINE BIOSYNTHESIS PROTEIN TSAE"/>
    <property type="match status" value="1"/>
</dbReference>
<keyword evidence="12" id="KW-1185">Reference proteome</keyword>
<keyword evidence="8" id="KW-0067">ATP-binding</keyword>
<evidence type="ECO:0000256" key="10">
    <source>
        <dbReference type="ARBA" id="ARBA00032441"/>
    </source>
</evidence>
<keyword evidence="7" id="KW-0547">Nucleotide-binding</keyword>
<evidence type="ECO:0000256" key="3">
    <source>
        <dbReference type="ARBA" id="ARBA00019010"/>
    </source>
</evidence>
<dbReference type="NCBIfam" id="TIGR00150">
    <property type="entry name" value="T6A_YjeE"/>
    <property type="match status" value="1"/>
</dbReference>
<dbReference type="InterPro" id="IPR027417">
    <property type="entry name" value="P-loop_NTPase"/>
</dbReference>
<dbReference type="EMBL" id="JBHSPF010000024">
    <property type="protein sequence ID" value="MFC5628514.1"/>
    <property type="molecule type" value="Genomic_DNA"/>
</dbReference>
<dbReference type="Gene3D" id="3.40.50.300">
    <property type="entry name" value="P-loop containing nucleotide triphosphate hydrolases"/>
    <property type="match status" value="1"/>
</dbReference>
<name>A0ABW0U6W7_9BACI</name>
<evidence type="ECO:0000256" key="5">
    <source>
        <dbReference type="ARBA" id="ARBA00022694"/>
    </source>
</evidence>
<evidence type="ECO:0000256" key="4">
    <source>
        <dbReference type="ARBA" id="ARBA00022490"/>
    </source>
</evidence>
<gene>
    <name evidence="11" type="primary">tsaE</name>
    <name evidence="11" type="ORF">ACFPTR_06340</name>
</gene>
<evidence type="ECO:0000313" key="11">
    <source>
        <dbReference type="EMBL" id="MFC5628514.1"/>
    </source>
</evidence>